<dbReference type="PANTHER" id="PTHR21505:SF12">
    <property type="entry name" value="MADF DOMAIN-CONTAINING PROTEIN-RELATED"/>
    <property type="match status" value="1"/>
</dbReference>
<dbReference type="EMBL" id="CALNXI010000422">
    <property type="protein sequence ID" value="CAH3026810.1"/>
    <property type="molecule type" value="Genomic_DNA"/>
</dbReference>
<organism evidence="2 3">
    <name type="scientific">Porites evermanni</name>
    <dbReference type="NCBI Taxonomy" id="104178"/>
    <lineage>
        <taxon>Eukaryota</taxon>
        <taxon>Metazoa</taxon>
        <taxon>Cnidaria</taxon>
        <taxon>Anthozoa</taxon>
        <taxon>Hexacorallia</taxon>
        <taxon>Scleractinia</taxon>
        <taxon>Fungiina</taxon>
        <taxon>Poritidae</taxon>
        <taxon>Porites</taxon>
    </lineage>
</organism>
<protein>
    <recommendedName>
        <fullName evidence="1">MADF domain-containing protein</fullName>
    </recommendedName>
</protein>
<feature type="domain" description="MADF" evidence="1">
    <location>
        <begin position="29"/>
        <end position="113"/>
    </location>
</feature>
<keyword evidence="3" id="KW-1185">Reference proteome</keyword>
<dbReference type="PANTHER" id="PTHR21505">
    <property type="entry name" value="MADF DOMAIN-CONTAINING PROTEIN-RELATED"/>
    <property type="match status" value="1"/>
</dbReference>
<proteinExistence type="predicted"/>
<dbReference type="Proteomes" id="UP001159427">
    <property type="component" value="Unassembled WGS sequence"/>
</dbReference>
<feature type="domain" description="MADF" evidence="1">
    <location>
        <begin position="131"/>
        <end position="225"/>
    </location>
</feature>
<gene>
    <name evidence="2" type="ORF">PEVE_00029994</name>
</gene>
<dbReference type="InterPro" id="IPR006578">
    <property type="entry name" value="MADF-dom"/>
</dbReference>
<evidence type="ECO:0000259" key="1">
    <source>
        <dbReference type="PROSITE" id="PS51029"/>
    </source>
</evidence>
<evidence type="ECO:0000313" key="2">
    <source>
        <dbReference type="EMBL" id="CAH3026810.1"/>
    </source>
</evidence>
<dbReference type="SMART" id="SM00717">
    <property type="entry name" value="SANT"/>
    <property type="match status" value="1"/>
</dbReference>
<dbReference type="InterPro" id="IPR001005">
    <property type="entry name" value="SANT/Myb"/>
</dbReference>
<dbReference type="Pfam" id="PF10545">
    <property type="entry name" value="MADF_DNA_bdg"/>
    <property type="match status" value="2"/>
</dbReference>
<dbReference type="PROSITE" id="PS51029">
    <property type="entry name" value="MADF"/>
    <property type="match status" value="2"/>
</dbReference>
<dbReference type="SMART" id="SM00595">
    <property type="entry name" value="MADF"/>
    <property type="match status" value="2"/>
</dbReference>
<sequence length="362" mass="42041">MAEVVEVENVETQGCEFISEKMLEAQRKDLCKELEKHPCLWETCGPEYKNKPRRSRALDELCQKFNISPSCLKKQLHSLRTALTREVKKETTEGQQSRWKFYTALSYMKDDVVRSLKAKEETEWTEEETEQLIEFYKQNDQLWNHHLTSYRDRNLRDLNFKKLCEILPNRSQDDVKKQWSSLKTIFYRELKREEDTKVSGAGTDTAYFSQWRYFKAMMFIKGSDDVDPAVTALATADEKENERPAKKTKADKLREMDEIKFDFFKEAVKCLQSPAAASQENNDSISLFVKSLESQLRRFSGRQLAIAKKRINDVIFDLEMECYVPQGTLAPTSTCSSLSTGLNAFNPQAPVTSLNSDNFNWS</sequence>
<comment type="caution">
    <text evidence="2">The sequence shown here is derived from an EMBL/GenBank/DDBJ whole genome shotgun (WGS) entry which is preliminary data.</text>
</comment>
<evidence type="ECO:0000313" key="3">
    <source>
        <dbReference type="Proteomes" id="UP001159427"/>
    </source>
</evidence>
<reference evidence="2 3" key="1">
    <citation type="submission" date="2022-05" db="EMBL/GenBank/DDBJ databases">
        <authorList>
            <consortium name="Genoscope - CEA"/>
            <person name="William W."/>
        </authorList>
    </citation>
    <scope>NUCLEOTIDE SEQUENCE [LARGE SCALE GENOMIC DNA]</scope>
</reference>
<accession>A0ABN8MFG3</accession>
<name>A0ABN8MFG3_9CNID</name>